<feature type="domain" description="Cadherin" evidence="15">
    <location>
        <begin position="1286"/>
        <end position="1388"/>
    </location>
</feature>
<feature type="domain" description="Cadherin" evidence="15">
    <location>
        <begin position="769"/>
        <end position="867"/>
    </location>
</feature>
<dbReference type="PRINTS" id="PR00205">
    <property type="entry name" value="CADHERIN"/>
</dbReference>
<feature type="domain" description="Cadherin" evidence="15">
    <location>
        <begin position="868"/>
        <end position="972"/>
    </location>
</feature>
<dbReference type="OrthoDB" id="6252479at2759"/>
<evidence type="ECO:0000256" key="13">
    <source>
        <dbReference type="SAM" id="Phobius"/>
    </source>
</evidence>
<dbReference type="PROSITE" id="PS00232">
    <property type="entry name" value="CADHERIN_1"/>
    <property type="match status" value="4"/>
</dbReference>
<evidence type="ECO:0000256" key="7">
    <source>
        <dbReference type="ARBA" id="ARBA00022889"/>
    </source>
</evidence>
<dbReference type="InterPro" id="IPR020894">
    <property type="entry name" value="Cadherin_CS"/>
</dbReference>
<dbReference type="GO" id="GO:0007163">
    <property type="term" value="P:establishment or maintenance of cell polarity"/>
    <property type="evidence" value="ECO:0007669"/>
    <property type="project" value="UniProtKB-ARBA"/>
</dbReference>
<dbReference type="GO" id="GO:0007156">
    <property type="term" value="P:homophilic cell adhesion via plasma membrane adhesion molecules"/>
    <property type="evidence" value="ECO:0007669"/>
    <property type="project" value="InterPro"/>
</dbReference>
<evidence type="ECO:0000313" key="17">
    <source>
        <dbReference type="RefSeq" id="XP_055883315.1"/>
    </source>
</evidence>
<protein>
    <submittedName>
        <fullName evidence="17">Protocadherin Fat 4-like isoform X1</fullName>
    </submittedName>
</protein>
<keyword evidence="10" id="KW-0325">Glycoprotein</keyword>
<name>A0A9W3A7W2_BIOGL</name>
<dbReference type="FunFam" id="2.60.40.60:FF:000020">
    <property type="entry name" value="Dachsous cadherin-related 1b"/>
    <property type="match status" value="3"/>
</dbReference>
<dbReference type="Pfam" id="PF00028">
    <property type="entry name" value="Cadherin"/>
    <property type="match status" value="15"/>
</dbReference>
<keyword evidence="8 13" id="KW-1133">Transmembrane helix</keyword>
<evidence type="ECO:0000256" key="3">
    <source>
        <dbReference type="ARBA" id="ARBA00022692"/>
    </source>
</evidence>
<dbReference type="Gene3D" id="2.60.40.60">
    <property type="entry name" value="Cadherins"/>
    <property type="match status" value="17"/>
</dbReference>
<feature type="signal peptide" evidence="14">
    <location>
        <begin position="1"/>
        <end position="23"/>
    </location>
</feature>
<feature type="domain" description="Cadherin" evidence="15">
    <location>
        <begin position="975"/>
        <end position="1075"/>
    </location>
</feature>
<dbReference type="FunFam" id="2.60.40.60:FF:000116">
    <property type="entry name" value="Dachsous cadherin-related 2"/>
    <property type="match status" value="1"/>
</dbReference>
<feature type="domain" description="Cadherin" evidence="15">
    <location>
        <begin position="465"/>
        <end position="566"/>
    </location>
</feature>
<feature type="domain" description="Cadherin" evidence="15">
    <location>
        <begin position="1688"/>
        <end position="1800"/>
    </location>
</feature>
<dbReference type="GO" id="GO:0005509">
    <property type="term" value="F:calcium ion binding"/>
    <property type="evidence" value="ECO:0007669"/>
    <property type="project" value="UniProtKB-UniRule"/>
</dbReference>
<keyword evidence="7" id="KW-0130">Cell adhesion</keyword>
<dbReference type="SMART" id="SM00112">
    <property type="entry name" value="CA"/>
    <property type="match status" value="17"/>
</dbReference>
<keyword evidence="3 13" id="KW-0812">Transmembrane</keyword>
<evidence type="ECO:0000256" key="6">
    <source>
        <dbReference type="ARBA" id="ARBA00022837"/>
    </source>
</evidence>
<feature type="transmembrane region" description="Helical" evidence="13">
    <location>
        <begin position="2024"/>
        <end position="2047"/>
    </location>
</feature>
<comment type="subcellular location">
    <subcellularLocation>
        <location evidence="1">Cell membrane</location>
        <topology evidence="1">Single-pass membrane protein</topology>
    </subcellularLocation>
</comment>
<organism evidence="16 17">
    <name type="scientific">Biomphalaria glabrata</name>
    <name type="common">Bloodfluke planorb</name>
    <name type="synonym">Freshwater snail</name>
    <dbReference type="NCBI Taxonomy" id="6526"/>
    <lineage>
        <taxon>Eukaryota</taxon>
        <taxon>Metazoa</taxon>
        <taxon>Spiralia</taxon>
        <taxon>Lophotrochozoa</taxon>
        <taxon>Mollusca</taxon>
        <taxon>Gastropoda</taxon>
        <taxon>Heterobranchia</taxon>
        <taxon>Euthyneura</taxon>
        <taxon>Panpulmonata</taxon>
        <taxon>Hygrophila</taxon>
        <taxon>Lymnaeoidea</taxon>
        <taxon>Planorbidae</taxon>
        <taxon>Biomphalaria</taxon>
    </lineage>
</organism>
<keyword evidence="4 14" id="KW-0732">Signal</keyword>
<dbReference type="PANTHER" id="PTHR24026">
    <property type="entry name" value="FAT ATYPICAL CADHERIN-RELATED"/>
    <property type="match status" value="1"/>
</dbReference>
<evidence type="ECO:0000256" key="1">
    <source>
        <dbReference type="ARBA" id="ARBA00004162"/>
    </source>
</evidence>
<keyword evidence="9 13" id="KW-0472">Membrane</keyword>
<evidence type="ECO:0000256" key="12">
    <source>
        <dbReference type="SAM" id="MobiDB-lite"/>
    </source>
</evidence>
<feature type="region of interest" description="Disordered" evidence="12">
    <location>
        <begin position="2552"/>
        <end position="2579"/>
    </location>
</feature>
<keyword evidence="16" id="KW-1185">Reference proteome</keyword>
<evidence type="ECO:0000256" key="5">
    <source>
        <dbReference type="ARBA" id="ARBA00022737"/>
    </source>
</evidence>
<feature type="domain" description="Cadherin" evidence="15">
    <location>
        <begin position="567"/>
        <end position="670"/>
    </location>
</feature>
<keyword evidence="5" id="KW-0677">Repeat</keyword>
<feature type="region of interest" description="Disordered" evidence="12">
    <location>
        <begin position="2085"/>
        <end position="2136"/>
    </location>
</feature>
<gene>
    <name evidence="17" type="primary">LOC106056608</name>
</gene>
<feature type="domain" description="Cadherin" evidence="15">
    <location>
        <begin position="1076"/>
        <end position="1177"/>
    </location>
</feature>
<dbReference type="InterPro" id="IPR015919">
    <property type="entry name" value="Cadherin-like_sf"/>
</dbReference>
<evidence type="ECO:0000256" key="8">
    <source>
        <dbReference type="ARBA" id="ARBA00022989"/>
    </source>
</evidence>
<sequence length="2579" mass="282377">MLRIKVPVLLLVYISCFYYIAEGANSRPVCSKGYYTANLVENDPKSKSVIKVSCTDPDNDKLTFSFDGVGGNIDSTFTLNSSTGELKLNKVADAEQIAIQQKTLVYPFTLRVLVDDGVTTPVVLTYFITITDINDVRPTITGLPSTIFVPEDSKVGTKLATCNLTDGDFPGAGNDVAFVKIKSGDPLGMFSIDYISCDLMLVRNLDFENTTKYVLVLMAYDIGQNNPKSMSSSVTLTVSVTDVNDNQPACTSYNLMRDVVETASVGSVLVQLNCTDKESKASLSYTILSRVPSTDVRLQVNSATGAITLNGSLDYEKNDRKLEVKIQVADTGFKTVMSTIVTVVFRVTDADDNPPVLISLYLGYISEDANIGAYVMTVNATDVDSPNTALSRITFGFEQSCSQPNWFKIDSYTGSILVNTLLDWETAPNVTCKVYAYSSNQIASRRISDVRIVLTDVNDRAPDFTQYFFEGSVLENSALSVSVGKVSAHDADSGMNGQFNFSLPFTEHFLIDPNTGVLTLNGDVDYENETSYLVLVEAKDLGLPTFSSRTYVNIRVLPVNEYPPVFTQIVGTQTISEASEPGSFVTSIEATDDDHGLDGQIVYSLLDNNVPFILEPVTGRLVVGLGLDAENITQYNLTVIASDQSETEVKSVTMSLLVNVLDVNDNPPTCDFVHPISLKSPLVNTPFAKLNCPDADITLTVLRYEIMDCKPFNIFSIDPNTGEISVVSVDGNPQGVYQLIVKVSDNGVPQLYTTFSLEVLLEVNLQFKDFPLLPVHLNENEDANKVVANVTATGAYDPVTYNIVGGNDNEQFSMGHYSGTLRLVKGLDRESIDRFNLIIQASTLSGQVITKTLDIIVDDDNDEMPTFPNSRYERKVLESVTPPQSLGLITAVDKDTGNNSLLTYSICSGNDEGVFDIDAASGELWVRKNLDSEATQAYNLELCVKDGGSPSLNSSTVVFVSVENINEFKPVITPSVDIINLTLSEDSVIGLQVLVISGSDPDRGSEVRYSIFGLSSPEYFSIGELTGEVYLTYPLDRETLSNFTFGVRVIDTVGQSATTTVSVTVTDVNDNDPVFDKSSYVFTTAHETKANTYIDSFTVTDQDNGLNGSVTLSISSGNTGDTFKIIGSNLLSNAVLDANDQNQYDLIVTATDRGNPPRSSSAYVTVLVGPEFKKPSFQIDSSNPITLIETLAVGSLVKDLDATVLGAKEGSGGDLLYSITSGDPHQHFSIEPFEGALTLVSPLDYSATSFFSLQVIAQNKYKFSLNDTVLVNVTLIQVNVRTPQFTSDVYNWTVNETAGVGSSVGKVSAVDQDAGQFGKVSYSLKSGAPFQINSSTGLITLSGTLEYSQAKSYSFYVTAIDNAGATSKTSSAVVIIYVIDFNNHAPTFPSNFYSVTLPESFPLHQEFLITSAFDLDSGSFGSILYSIASSNAGSMLTVDSHTGALSLQQHLDYESLQTIHLTIMAADGGSPRLSSTASVIINVEDVNDEVPKFPSETVELNIPQSTPALALIYSASASDKDKGNNGEVIYTIASGNDAGLFTIDTLKGDLKTSRSLMSGSGFYTLAVAAVDQGRPSLTGTVMVSVAVSPIANLPADASVKENEPSGTLVSGLPHSSSVIGYSITGGNYGNSFSVNNATRSLLTTKPLDREDYALYQLTITMWNNTGKAGEISLNVKVLDKNDNKPKFKDPELTIRIVENMLTGVSIGQVTAEDADEPGSNSHITYTMSSFQGNRYIALDSSTGQLSLKESISYETVSSLTFEVIAKDGGSPQLSSTATVNLVVYDILETVIERGFNTTYFISHEFPHDAAKGEVACTLIPEDFGLDPTVTRTNEVTSVGNNVFEVSSSGDVTVSMAEKIFENGRYFQWMVLTTSETSGTKSMVGLVRLDTFNKNKHLVAVIVSLDEVDLRSKVELLRHDLQAKFPAPNKVKVWQVQATSRSSRRKLLATESAAFTVVLADGASDSINNVDQSKTFLTQAEILANLQQSPDGTPVSGLSSNVPVTKVVPYEDASTNSSGLDTSTIILIVFAILAALIVIGVVVILAYYCCYRRRKIRDDTLGLVKHGETSHKILDSPEHEKIIYDNFPRDTGTEDDSTDDETSSILLSTPEPQPDTEVTPTRGPNGQPISVNHDADGTKAGLFRPTSVLSIDTCISIKYTPKGGLESRRQCTSAYFAGSDIKEEDHDRIDHLGNIIDSFENALRRLKSPHSDRLHETLCADDENDVELTRRFCLYAEINDDIRWAKRPKKKTNTLKKDPKASSSKLMKHLSTPCDELERYDRINSYCEELERNNRTNSFSLQENDKKDKSNFTLKRPVTFSVLEHPVTKFPKSSKIALSTIFQPTFDKSTSNEVLQQEWQNAEGPHFCHHHPTRKNSKDLSLSLTRAEMLENLQRKQIDNNIEFLRLQNIKKRHNSLESVPNKTGRHYLHYTSYRNISLVDSVREKHHPDVAEGKDQAQSRVFSFSQSSFYSSHVLHDVSRSEFSAPILPSDPKYVKWLKHQRKRWRNTQFENTPLGKAWQCYSSKSDTPWPPRFPRLLMANNFNPRIQDKEKTNPFAAFAKRRKLRKAKSDKDMSDVDV</sequence>
<feature type="domain" description="Cadherin" evidence="15">
    <location>
        <begin position="31"/>
        <end position="140"/>
    </location>
</feature>
<keyword evidence="2" id="KW-1003">Cell membrane</keyword>
<evidence type="ECO:0000313" key="16">
    <source>
        <dbReference type="Proteomes" id="UP001165740"/>
    </source>
</evidence>
<dbReference type="FunFam" id="2.60.40.60:FF:000015">
    <property type="entry name" value="FAT atypical cadherin 1"/>
    <property type="match status" value="1"/>
</dbReference>
<feature type="domain" description="Cadherin" evidence="15">
    <location>
        <begin position="1179"/>
        <end position="1285"/>
    </location>
</feature>
<dbReference type="InterPro" id="IPR002126">
    <property type="entry name" value="Cadherin-like_dom"/>
</dbReference>
<proteinExistence type="predicted"/>
<evidence type="ECO:0000256" key="4">
    <source>
        <dbReference type="ARBA" id="ARBA00022729"/>
    </source>
</evidence>
<feature type="domain" description="Cadherin" evidence="15">
    <location>
        <begin position="1389"/>
        <end position="1493"/>
    </location>
</feature>
<dbReference type="FunFam" id="2.60.40.60:FF:000033">
    <property type="entry name" value="FAT atypical cadherin 1"/>
    <property type="match status" value="2"/>
</dbReference>
<accession>A0A9W3A7W2</accession>
<evidence type="ECO:0000256" key="14">
    <source>
        <dbReference type="SAM" id="SignalP"/>
    </source>
</evidence>
<feature type="domain" description="Cadherin" evidence="15">
    <location>
        <begin position="141"/>
        <end position="250"/>
    </location>
</feature>
<feature type="chain" id="PRO_5040963871" evidence="14">
    <location>
        <begin position="24"/>
        <end position="2579"/>
    </location>
</feature>
<dbReference type="CDD" id="cd11304">
    <property type="entry name" value="Cadherin_repeat"/>
    <property type="match status" value="17"/>
</dbReference>
<dbReference type="GeneID" id="106056608"/>
<dbReference type="Proteomes" id="UP001165740">
    <property type="component" value="Chromosome 4"/>
</dbReference>
<feature type="compositionally biased region" description="Acidic residues" evidence="12">
    <location>
        <begin position="2092"/>
        <end position="2101"/>
    </location>
</feature>
<feature type="domain" description="Cadherin" evidence="15">
    <location>
        <begin position="1494"/>
        <end position="1687"/>
    </location>
</feature>
<dbReference type="RefSeq" id="XP_055883315.1">
    <property type="nucleotide sequence ID" value="XM_056027340.1"/>
</dbReference>
<evidence type="ECO:0000256" key="2">
    <source>
        <dbReference type="ARBA" id="ARBA00022475"/>
    </source>
</evidence>
<evidence type="ECO:0000256" key="11">
    <source>
        <dbReference type="PROSITE-ProRule" id="PRU00043"/>
    </source>
</evidence>
<feature type="compositionally biased region" description="Basic and acidic residues" evidence="12">
    <location>
        <begin position="2568"/>
        <end position="2579"/>
    </location>
</feature>
<dbReference type="PROSITE" id="PS50268">
    <property type="entry name" value="CADHERIN_2"/>
    <property type="match status" value="15"/>
</dbReference>
<evidence type="ECO:0000256" key="9">
    <source>
        <dbReference type="ARBA" id="ARBA00023136"/>
    </source>
</evidence>
<feature type="compositionally biased region" description="Polar residues" evidence="12">
    <location>
        <begin position="2115"/>
        <end position="2129"/>
    </location>
</feature>
<reference evidence="17" key="1">
    <citation type="submission" date="2025-08" db="UniProtKB">
        <authorList>
            <consortium name="RefSeq"/>
        </authorList>
    </citation>
    <scope>IDENTIFICATION</scope>
</reference>
<dbReference type="SUPFAM" id="SSF49313">
    <property type="entry name" value="Cadherin-like"/>
    <property type="match status" value="17"/>
</dbReference>
<dbReference type="GO" id="GO:0005886">
    <property type="term" value="C:plasma membrane"/>
    <property type="evidence" value="ECO:0007669"/>
    <property type="project" value="UniProtKB-SubCell"/>
</dbReference>
<dbReference type="PANTHER" id="PTHR24026:SF126">
    <property type="entry name" value="PROTOCADHERIN FAT 4"/>
    <property type="match status" value="1"/>
</dbReference>
<dbReference type="OMA" id="VADGHFH"/>
<evidence type="ECO:0000256" key="10">
    <source>
        <dbReference type="ARBA" id="ARBA00023180"/>
    </source>
</evidence>
<evidence type="ECO:0000259" key="15">
    <source>
        <dbReference type="PROSITE" id="PS50268"/>
    </source>
</evidence>
<feature type="domain" description="Cadherin" evidence="15">
    <location>
        <begin position="259"/>
        <end position="357"/>
    </location>
</feature>
<feature type="domain" description="Cadherin" evidence="15">
    <location>
        <begin position="357"/>
        <end position="464"/>
    </location>
</feature>
<keyword evidence="6 11" id="KW-0106">Calcium</keyword>